<proteinExistence type="predicted"/>
<reference evidence="3 4" key="1">
    <citation type="journal article" date="2021" name="Elife">
        <title>Chloroplast acquisition without the gene transfer in kleptoplastic sea slugs, Plakobranchus ocellatus.</title>
        <authorList>
            <person name="Maeda T."/>
            <person name="Takahashi S."/>
            <person name="Yoshida T."/>
            <person name="Shimamura S."/>
            <person name="Takaki Y."/>
            <person name="Nagai Y."/>
            <person name="Toyoda A."/>
            <person name="Suzuki Y."/>
            <person name="Arimoto A."/>
            <person name="Ishii H."/>
            <person name="Satoh N."/>
            <person name="Nishiyama T."/>
            <person name="Hasebe M."/>
            <person name="Maruyama T."/>
            <person name="Minagawa J."/>
            <person name="Obokata J."/>
            <person name="Shigenobu S."/>
        </authorList>
    </citation>
    <scope>NUCLEOTIDE SEQUENCE [LARGE SCALE GENOMIC DNA]</scope>
</reference>
<feature type="chain" id="PRO_5043450239" description="CUB domain-containing protein" evidence="2">
    <location>
        <begin position="21"/>
        <end position="277"/>
    </location>
</feature>
<keyword evidence="4" id="KW-1185">Reference proteome</keyword>
<dbReference type="AlphaFoldDB" id="A0AAV4G5G6"/>
<evidence type="ECO:0000256" key="1">
    <source>
        <dbReference type="SAM" id="MobiDB-lite"/>
    </source>
</evidence>
<evidence type="ECO:0000256" key="2">
    <source>
        <dbReference type="SAM" id="SignalP"/>
    </source>
</evidence>
<comment type="caution">
    <text evidence="3">The sequence shown here is derived from an EMBL/GenBank/DDBJ whole genome shotgun (WGS) entry which is preliminary data.</text>
</comment>
<sequence length="277" mass="30401">MFSWCAVIIIFTTAVDVSRGHLCIQEPRQRLNVTGYNDYYSDCYYYHGPCGDTFDRAPPYPTIVKAGSELMVKFSTPVTHYTRGKKGYFQVNLRAAKSDQFVELTKVPDADGLYHNLPVKFPDICSDLIFVADDSHSSRDIDFIKDTSSSTNEKPGTAGPKSYMMAQSTSGSHTEAAGKDIPVSTNEKPRTAAPPPSMMAQTTATFPGSHKKATGEDISGSTNEKPVMSTPASYLMGQTTTSHYNNYKGVKNGTAREIPCIIFSILITFRASIELNL</sequence>
<dbReference type="PANTHER" id="PTHR37916">
    <property type="entry name" value="CHITIN-BINDING TYPE-4 DOMAIN-CONTAINING PROTEIN"/>
    <property type="match status" value="1"/>
</dbReference>
<evidence type="ECO:0000313" key="4">
    <source>
        <dbReference type="Proteomes" id="UP000762676"/>
    </source>
</evidence>
<feature type="signal peptide" evidence="2">
    <location>
        <begin position="1"/>
        <end position="20"/>
    </location>
</feature>
<organism evidence="3 4">
    <name type="scientific">Elysia marginata</name>
    <dbReference type="NCBI Taxonomy" id="1093978"/>
    <lineage>
        <taxon>Eukaryota</taxon>
        <taxon>Metazoa</taxon>
        <taxon>Spiralia</taxon>
        <taxon>Lophotrochozoa</taxon>
        <taxon>Mollusca</taxon>
        <taxon>Gastropoda</taxon>
        <taxon>Heterobranchia</taxon>
        <taxon>Euthyneura</taxon>
        <taxon>Panpulmonata</taxon>
        <taxon>Sacoglossa</taxon>
        <taxon>Placobranchoidea</taxon>
        <taxon>Plakobranchidae</taxon>
        <taxon>Elysia</taxon>
    </lineage>
</organism>
<accession>A0AAV4G5G6</accession>
<feature type="region of interest" description="Disordered" evidence="1">
    <location>
        <begin position="142"/>
        <end position="229"/>
    </location>
</feature>
<evidence type="ECO:0000313" key="3">
    <source>
        <dbReference type="EMBL" id="GFR79775.1"/>
    </source>
</evidence>
<keyword evidence="2" id="KW-0732">Signal</keyword>
<feature type="compositionally biased region" description="Polar residues" evidence="1">
    <location>
        <begin position="219"/>
        <end position="229"/>
    </location>
</feature>
<dbReference type="Proteomes" id="UP000762676">
    <property type="component" value="Unassembled WGS sequence"/>
</dbReference>
<dbReference type="EMBL" id="BMAT01008184">
    <property type="protein sequence ID" value="GFR79775.1"/>
    <property type="molecule type" value="Genomic_DNA"/>
</dbReference>
<dbReference type="PANTHER" id="PTHR37916:SF2">
    <property type="entry name" value="CHITIN-BINDING TYPE-4 DOMAIN-CONTAINING PROTEIN"/>
    <property type="match status" value="1"/>
</dbReference>
<protein>
    <recommendedName>
        <fullName evidence="5">CUB domain-containing protein</fullName>
    </recommendedName>
</protein>
<evidence type="ECO:0008006" key="5">
    <source>
        <dbReference type="Google" id="ProtNLM"/>
    </source>
</evidence>
<gene>
    <name evidence="3" type="ORF">ElyMa_004029400</name>
</gene>
<name>A0AAV4G5G6_9GAST</name>